<proteinExistence type="predicted"/>
<dbReference type="Proteomes" id="UP000246085">
    <property type="component" value="Chromosome BRAD3257"/>
</dbReference>
<sequence>MPSKAQGDGDDAHGRSPPELLTSPVGRVRVVLDTDIYNEIDNQFVAGPDAAVDFFRVANHK</sequence>
<dbReference type="AlphaFoldDB" id="A0A2U3Q1Q0"/>
<evidence type="ECO:0000313" key="3">
    <source>
        <dbReference type="Proteomes" id="UP000246085"/>
    </source>
</evidence>
<reference evidence="2 3" key="1">
    <citation type="submission" date="2018-03" db="EMBL/GenBank/DDBJ databases">
        <authorList>
            <person name="Gully D."/>
        </authorList>
    </citation>
    <scope>NUCLEOTIDE SEQUENCE [LARGE SCALE GENOMIC DNA]</scope>
    <source>
        <strain evidence="2">ORS3257</strain>
    </source>
</reference>
<organism evidence="2 3">
    <name type="scientific">Bradyrhizobium vignae</name>
    <dbReference type="NCBI Taxonomy" id="1549949"/>
    <lineage>
        <taxon>Bacteria</taxon>
        <taxon>Pseudomonadati</taxon>
        <taxon>Pseudomonadota</taxon>
        <taxon>Alphaproteobacteria</taxon>
        <taxon>Hyphomicrobiales</taxon>
        <taxon>Nitrobacteraceae</taxon>
        <taxon>Bradyrhizobium</taxon>
    </lineage>
</organism>
<gene>
    <name evidence="2" type="ORF">BRAD3257_4345</name>
</gene>
<feature type="region of interest" description="Disordered" evidence="1">
    <location>
        <begin position="1"/>
        <end position="24"/>
    </location>
</feature>
<dbReference type="EMBL" id="LS398110">
    <property type="protein sequence ID" value="SPP95341.1"/>
    <property type="molecule type" value="Genomic_DNA"/>
</dbReference>
<evidence type="ECO:0000313" key="2">
    <source>
        <dbReference type="EMBL" id="SPP95341.1"/>
    </source>
</evidence>
<accession>A0A2U3Q1Q0</accession>
<protein>
    <submittedName>
        <fullName evidence="2">Uncharacterized protein</fullName>
    </submittedName>
</protein>
<dbReference type="KEGG" id="bvz:BRAD3257_4345"/>
<evidence type="ECO:0000256" key="1">
    <source>
        <dbReference type="SAM" id="MobiDB-lite"/>
    </source>
</evidence>
<name>A0A2U3Q1Q0_9BRAD</name>